<evidence type="ECO:0000256" key="7">
    <source>
        <dbReference type="ARBA" id="ARBA00023157"/>
    </source>
</evidence>
<accession>A0ABQ9ZDG2</accession>
<keyword evidence="4" id="KW-0067">ATP-binding</keyword>
<dbReference type="PROSITE" id="PS00211">
    <property type="entry name" value="ABC_TRANSPORTER_1"/>
    <property type="match status" value="1"/>
</dbReference>
<dbReference type="InterPro" id="IPR003439">
    <property type="entry name" value="ABC_transporter-like_ATP-bd"/>
</dbReference>
<evidence type="ECO:0000259" key="12">
    <source>
        <dbReference type="PROSITE" id="PS50261"/>
    </source>
</evidence>
<dbReference type="Gene3D" id="3.40.50.300">
    <property type="entry name" value="P-loop containing nucleotide triphosphate hydrolases"/>
    <property type="match status" value="1"/>
</dbReference>
<feature type="region of interest" description="Disordered" evidence="8">
    <location>
        <begin position="2445"/>
        <end position="2510"/>
    </location>
</feature>
<dbReference type="CDD" id="cd03230">
    <property type="entry name" value="ABC_DR_subfamily_A"/>
    <property type="match status" value="1"/>
</dbReference>
<dbReference type="SUPFAM" id="SSF56436">
    <property type="entry name" value="C-type lectin-like"/>
    <property type="match status" value="2"/>
</dbReference>
<dbReference type="InterPro" id="IPR000832">
    <property type="entry name" value="GPCR_2_secretin-like"/>
</dbReference>
<dbReference type="InterPro" id="IPR027417">
    <property type="entry name" value="P-loop_NTPase"/>
</dbReference>
<dbReference type="PANTHER" id="PTHR43038:SF3">
    <property type="entry name" value="ABC TRANSPORTER G FAMILY MEMBER 20 ISOFORM X1"/>
    <property type="match status" value="1"/>
</dbReference>
<dbReference type="Pfam" id="PF00005">
    <property type="entry name" value="ABC_tran"/>
    <property type="match status" value="1"/>
</dbReference>
<dbReference type="CDD" id="cd00037">
    <property type="entry name" value="CLECT"/>
    <property type="match status" value="2"/>
</dbReference>
<dbReference type="EMBL" id="JAOYFB010000003">
    <property type="protein sequence ID" value="KAK4010942.1"/>
    <property type="molecule type" value="Genomic_DNA"/>
</dbReference>
<evidence type="ECO:0000259" key="13">
    <source>
        <dbReference type="PROSITE" id="PS50893"/>
    </source>
</evidence>
<feature type="transmembrane region" description="Helical" evidence="9">
    <location>
        <begin position="2330"/>
        <end position="2355"/>
    </location>
</feature>
<evidence type="ECO:0000256" key="4">
    <source>
        <dbReference type="ARBA" id="ARBA00022840"/>
    </source>
</evidence>
<evidence type="ECO:0000313" key="14">
    <source>
        <dbReference type="EMBL" id="KAK4010942.1"/>
    </source>
</evidence>
<evidence type="ECO:0000313" key="15">
    <source>
        <dbReference type="Proteomes" id="UP001234178"/>
    </source>
</evidence>
<feature type="transmembrane region" description="Helical" evidence="9">
    <location>
        <begin position="2288"/>
        <end position="2310"/>
    </location>
</feature>
<feature type="transmembrane region" description="Helical" evidence="9">
    <location>
        <begin position="2183"/>
        <end position="2208"/>
    </location>
</feature>
<feature type="transmembrane region" description="Helical" evidence="9">
    <location>
        <begin position="551"/>
        <end position="574"/>
    </location>
</feature>
<keyword evidence="2 9" id="KW-0812">Transmembrane</keyword>
<evidence type="ECO:0000256" key="3">
    <source>
        <dbReference type="ARBA" id="ARBA00022741"/>
    </source>
</evidence>
<feature type="transmembrane region" description="Helical" evidence="9">
    <location>
        <begin position="628"/>
        <end position="654"/>
    </location>
</feature>
<dbReference type="InterPro" id="IPR057244">
    <property type="entry name" value="GAIN_B"/>
</dbReference>
<comment type="caution">
    <text evidence="14">The sequence shown here is derived from an EMBL/GenBank/DDBJ whole genome shotgun (WGS) entry which is preliminary data.</text>
</comment>
<dbReference type="SMART" id="SM00382">
    <property type="entry name" value="AAA"/>
    <property type="match status" value="1"/>
</dbReference>
<evidence type="ECO:0000259" key="10">
    <source>
        <dbReference type="PROSITE" id="PS50041"/>
    </source>
</evidence>
<dbReference type="PANTHER" id="PTHR43038">
    <property type="entry name" value="ATP-BINDING CASSETTE, SUB-FAMILY H, MEMBER 1"/>
    <property type="match status" value="1"/>
</dbReference>
<dbReference type="PROSITE" id="PS50893">
    <property type="entry name" value="ABC_TRANSPORTER_2"/>
    <property type="match status" value="1"/>
</dbReference>
<dbReference type="Gene3D" id="2.60.220.50">
    <property type="match status" value="1"/>
</dbReference>
<feature type="compositionally biased region" description="Polar residues" evidence="8">
    <location>
        <begin position="2445"/>
        <end position="2486"/>
    </location>
</feature>
<evidence type="ECO:0000256" key="8">
    <source>
        <dbReference type="SAM" id="MobiDB-lite"/>
    </source>
</evidence>
<keyword evidence="7" id="KW-1015">Disulfide bond</keyword>
<dbReference type="CDD" id="cd15040">
    <property type="entry name" value="7tmB2_Adhesion"/>
    <property type="match status" value="1"/>
</dbReference>
<feature type="compositionally biased region" description="Polar residues" evidence="8">
    <location>
        <begin position="2501"/>
        <end position="2510"/>
    </location>
</feature>
<comment type="subcellular location">
    <subcellularLocation>
        <location evidence="1">Membrane</location>
        <topology evidence="1">Multi-pass membrane protein</topology>
    </subcellularLocation>
</comment>
<dbReference type="InterPro" id="IPR016186">
    <property type="entry name" value="C-type_lectin-like/link_sf"/>
</dbReference>
<dbReference type="InterPro" id="IPR017981">
    <property type="entry name" value="GPCR_2-like_7TM"/>
</dbReference>
<keyword evidence="15" id="KW-1185">Reference proteome</keyword>
<evidence type="ECO:0000256" key="2">
    <source>
        <dbReference type="ARBA" id="ARBA00022692"/>
    </source>
</evidence>
<dbReference type="Gene3D" id="3.10.100.10">
    <property type="entry name" value="Mannose-Binding Protein A, subunit A"/>
    <property type="match status" value="2"/>
</dbReference>
<evidence type="ECO:0000259" key="11">
    <source>
        <dbReference type="PROSITE" id="PS50221"/>
    </source>
</evidence>
<dbReference type="PRINTS" id="PR00249">
    <property type="entry name" value="GPCRSECRETIN"/>
</dbReference>
<dbReference type="Pfam" id="PF00059">
    <property type="entry name" value="Lectin_C"/>
    <property type="match status" value="1"/>
</dbReference>
<protein>
    <recommendedName>
        <fullName evidence="16">ABC protein, subfamily ABCH</fullName>
    </recommendedName>
</protein>
<dbReference type="Gene3D" id="1.20.1070.10">
    <property type="entry name" value="Rhodopsin 7-helix transmembrane proteins"/>
    <property type="match status" value="1"/>
</dbReference>
<dbReference type="InterPro" id="IPR017871">
    <property type="entry name" value="ABC_transporter-like_CS"/>
</dbReference>
<evidence type="ECO:0008006" key="16">
    <source>
        <dbReference type="Google" id="ProtNLM"/>
    </source>
</evidence>
<keyword evidence="5 9" id="KW-1133">Transmembrane helix</keyword>
<feature type="domain" description="GAIN-B" evidence="11">
    <location>
        <begin position="2016"/>
        <end position="2174"/>
    </location>
</feature>
<dbReference type="SUPFAM" id="SSF52540">
    <property type="entry name" value="P-loop containing nucleoside triphosphate hydrolases"/>
    <property type="match status" value="1"/>
</dbReference>
<dbReference type="InterPro" id="IPR003593">
    <property type="entry name" value="AAA+_ATPase"/>
</dbReference>
<feature type="transmembrane region" description="Helical" evidence="9">
    <location>
        <begin position="595"/>
        <end position="622"/>
    </location>
</feature>
<dbReference type="InterPro" id="IPR016187">
    <property type="entry name" value="CTDL_fold"/>
</dbReference>
<feature type="domain" description="G-protein coupled receptors family 2 profile 2" evidence="12">
    <location>
        <begin position="2184"/>
        <end position="2428"/>
    </location>
</feature>
<dbReference type="PROSITE" id="PS50221">
    <property type="entry name" value="GAIN_B"/>
    <property type="match status" value="1"/>
</dbReference>
<dbReference type="PROSITE" id="PS50261">
    <property type="entry name" value="G_PROTEIN_RECEP_F2_4"/>
    <property type="match status" value="1"/>
</dbReference>
<dbReference type="PROSITE" id="PS50041">
    <property type="entry name" value="C_TYPE_LECTIN_2"/>
    <property type="match status" value="2"/>
</dbReference>
<reference evidence="14 15" key="1">
    <citation type="journal article" date="2023" name="Nucleic Acids Res.">
        <title>The hologenome of Daphnia magna reveals possible DNA methylation and microbiome-mediated evolution of the host genome.</title>
        <authorList>
            <person name="Chaturvedi A."/>
            <person name="Li X."/>
            <person name="Dhandapani V."/>
            <person name="Marshall H."/>
            <person name="Kissane S."/>
            <person name="Cuenca-Cambronero M."/>
            <person name="Asole G."/>
            <person name="Calvet F."/>
            <person name="Ruiz-Romero M."/>
            <person name="Marangio P."/>
            <person name="Guigo R."/>
            <person name="Rago D."/>
            <person name="Mirbahai L."/>
            <person name="Eastwood N."/>
            <person name="Colbourne J.K."/>
            <person name="Zhou J."/>
            <person name="Mallon E."/>
            <person name="Orsini L."/>
        </authorList>
    </citation>
    <scope>NUCLEOTIDE SEQUENCE [LARGE SCALE GENOMIC DNA]</scope>
    <source>
        <strain evidence="14">LRV0_1</strain>
    </source>
</reference>
<dbReference type="SUPFAM" id="SSF81321">
    <property type="entry name" value="Family A G protein-coupled receptor-like"/>
    <property type="match status" value="1"/>
</dbReference>
<keyword evidence="3" id="KW-0547">Nucleotide-binding</keyword>
<feature type="transmembrane region" description="Helical" evidence="9">
    <location>
        <begin position="2376"/>
        <end position="2398"/>
    </location>
</feature>
<name>A0ABQ9ZDG2_9CRUS</name>
<feature type="domain" description="ABC transporter" evidence="13">
    <location>
        <begin position="29"/>
        <end position="263"/>
    </location>
</feature>
<dbReference type="InterPro" id="IPR001304">
    <property type="entry name" value="C-type_lectin-like"/>
</dbReference>
<sequence length="2510" mass="283544">MDSKAYSSRVMDEISSRAKKTIDNNHAGVLIRKAVKTYGSGKNSCTVLQGLDMSVKRGTIYGLLGASGCGKTTLLSCLVGRRALNSGEILVLGHEPGSANSGVPGPKVGYMPQELALFGNFTIKETLFFFGGIYRLKATFINSQCEFLSKLLDLPSCDRYVKTLSGGQQRRVSFAVALFHEPELLILDEPTVGVDPVLRYSIWNHLIQQSAQHGKTVIVTTHYIEEARHAHTIGMMRTGRLLVEDSPDNLLRKFQLSSLEDVFVQFCLKDDGRRSIEQLSITESNAATCEPTDVFPPGTPSRERDVNVAPDNPSCHSEMASSRQSNDVKDDNVNFKVKKHQSFSLKSILPCPHRLAVLIRKNYLMSFRNIGLFLVTFLMPIFQSAVANITLGNEPTGLRMAIVNDEVDLGVGRVCTNATDCEYSMLSCRYLRYISDNIIQVPYENVFDAVEAGKRGHVWGVIHFGRNFTEEFEMREWAVELDNIIGRRINVQMDSSNQQIAIFIQKWLVEAFSDFSKDFMKVCGHNPGAGDMPLTFVDPVYGRKDTPFTEFMAPGLMISIVYSAALLLTAATLVTEKEQGLLDRSLVAGVQMNEILIGNLTSQVSSMFGQTALIVLGMLWIFNVPCNGNLALAVSITLVQGLVGMCFGLLIAAVCDNLNGVVFLTAANYLPVFIMGGVLWPTEGLHYYLRSAVYFLPSTSAIEALRSIMTRGWGLEKAAVYGADAAQFWNSSTDTSFFISVPEERDENNFTIPKRLPWQEASEHCIRLNGGLPRASHFDLLLNSSVWTAEQPVWIGLSWIEGRLQWMGHVPMEELNMTAIQYYAERRVDPAKSCYSMDQNKVITETSCHQQLPYVCVMVVGDEAEESSPGRDIKPDLIPGGKYRSHSPFLVIEPSAEEDSNLSCQVNPVELTDCLRYQFRWLRNGAFKSEFDGNVSISDSNFGFGSGEASLIAKTLWWILNWTGKVACEVVCASSGKAYRSKEQILVFPQSVSLRVEFQFKTINFSAMQNYFEMFMQPELRNQTGIPSQLLPVFHLDYPPFLSYPENSTNTYSFYVHWANMDSNGTRKLSVFLRNVQNSDTFSYWMSLGDGVGIKYEEYFQKIQVIMLNYCLNGETDPTLVFANQATSSTASDSRYRDEDLHECRYATSQCKADWFNSTRFVKRTTRPDVCLNCMASFHEFNGRCLKIIKPLPFSKSIAQCMAEYQIDEVDKLWGMSEWIRLVLDWIDESKKSSTNKTLDLNQLWLPVQRRTNMGPLRPIWPWTIFAVEKGLVEIPGVEELQDFAGSFGLLADWSKLNASLNCLKLDTKTRTLESALCTENIPMICIRPRLKSIYSDVMGTGNFTRNGQCPLGWITSRLIVGRNYCYKAFRGVEVTFDEAKVECRTRGGHLAIATELSTSAVLLDMLISNFSDPRGGPMWIGLERNPDGYKWIDHSSWTYQHQVYWGNGKMAPIGEPENDDIYGVSLVYYHGSRIYYHGLMDIVSWQLQPKESRLNRFLCQQEIFPQQQLTLQMELDYVFRPFVSIQEIPLHLREIDRQTEIHNRTLLEEIQPREVADNEPPSLSLLTCFLENSTFTENYGALNKTTVNYSVINHADTRNVSLMEWQAIEISCETWDEWSTENLKASWVMSYMGRGWFSYIVTLKHRTEQYRTEHHDASFRASSIQRESYKHLGVHDTFIRQFFELHPQYVGQFVSPADPVAFEAEPSPSKSLLIKYRIVMMMMMPVRKKRVVYEIDDREPTPTSSEEVFLEDLRSYFSSNPSFDGPFSGKLDFVNVRSADFCPSESTTVDGKLSWPRAAIGSRVTPIPHCVTPDGRMLRRRCLGNQFTGGYWESLDQYQAGCVKTSPLFDQLNSNSWMLEELGRSGTLETIRKSTNNWNPNPAELELVANSLFMLSTHRPDEVLNKEDVDNFNAVLHQINSLKMETLIRAQQSSAFSSDLSRATERFFARINMMPDHDGQRNESTFQRFNLELPFVAVTSWERSKEHKNDSVIGFTVSTNESGIVHSDALFNAATFEKIQGSNVTALLPFQTNFNEREQVMFVAYPDSRLVDASAASGRFSSAVFMSESSYPQRWRQSEHLFTGNGGMIQVKLFPPPYLLTKPLTLFFRPRIPTTAENRHLLRCVFWDDKINLGNGGWSTDGCWLEGSRNGMEVCHCNHLSTFTLLVSRSEKELQSTVHGAILNFITLLGSSASILGLLLILTTFAIFPTWRKPLGHKFLVQLSAALVLLLIIFVAGVDRVDNSKGCRVTAIFLHYFLLATFCWMTIEAYHQYQRLVKVFGTYMPRFLLKASVVAWTVPLVPVITVLIYDVDSYTGSEGYCWIRPTVFYFSVLIPVIILFLINFILFALVVRSIAASGRGLRTNQSESKQAKEKFVASLMNFILLGMSWIFGFFAIGPTNSVIFSYLFCVTTTFQGFFLFVLYVGRDPSARQLWLKWFGFGKSDSNSQKNSKATSSAVGNSNHGESHSTTSTAVPESTSTSVFSNSRERTNKGINKKLLQPQQEVSTSV</sequence>
<dbReference type="Pfam" id="PF12698">
    <property type="entry name" value="ABC2_membrane_3"/>
    <property type="match status" value="1"/>
</dbReference>
<feature type="transmembrane region" description="Helical" evidence="9">
    <location>
        <begin position="370"/>
        <end position="391"/>
    </location>
</feature>
<feature type="domain" description="C-type lectin" evidence="10">
    <location>
        <begin position="758"/>
        <end position="857"/>
    </location>
</feature>
<feature type="transmembrane region" description="Helical" evidence="9">
    <location>
        <begin position="2404"/>
        <end position="2425"/>
    </location>
</feature>
<feature type="transmembrane region" description="Helical" evidence="9">
    <location>
        <begin position="2220"/>
        <end position="2238"/>
    </location>
</feature>
<dbReference type="Proteomes" id="UP001234178">
    <property type="component" value="Unassembled WGS sequence"/>
</dbReference>
<evidence type="ECO:0000256" key="6">
    <source>
        <dbReference type="ARBA" id="ARBA00023136"/>
    </source>
</evidence>
<dbReference type="SMART" id="SM00303">
    <property type="entry name" value="GPS"/>
    <property type="match status" value="1"/>
</dbReference>
<dbReference type="SMART" id="SM00034">
    <property type="entry name" value="CLECT"/>
    <property type="match status" value="2"/>
</dbReference>
<evidence type="ECO:0000256" key="9">
    <source>
        <dbReference type="SAM" id="Phobius"/>
    </source>
</evidence>
<dbReference type="Pfam" id="PF01825">
    <property type="entry name" value="GPS"/>
    <property type="match status" value="1"/>
</dbReference>
<evidence type="ECO:0000256" key="1">
    <source>
        <dbReference type="ARBA" id="ARBA00004141"/>
    </source>
</evidence>
<evidence type="ECO:0000256" key="5">
    <source>
        <dbReference type="ARBA" id="ARBA00022989"/>
    </source>
</evidence>
<feature type="transmembrane region" description="Helical" evidence="9">
    <location>
        <begin position="2250"/>
        <end position="2268"/>
    </location>
</feature>
<gene>
    <name evidence="14" type="ORF">OUZ56_020061</name>
</gene>
<keyword evidence="6 9" id="KW-0472">Membrane</keyword>
<dbReference type="InterPro" id="IPR013525">
    <property type="entry name" value="ABC2_TM"/>
</dbReference>
<proteinExistence type="predicted"/>
<feature type="transmembrane region" description="Helical" evidence="9">
    <location>
        <begin position="661"/>
        <end position="680"/>
    </location>
</feature>
<dbReference type="InterPro" id="IPR000203">
    <property type="entry name" value="GPS"/>
</dbReference>
<feature type="domain" description="C-type lectin" evidence="10">
    <location>
        <begin position="1362"/>
        <end position="1459"/>
    </location>
</feature>
<organism evidence="14 15">
    <name type="scientific">Daphnia magna</name>
    <dbReference type="NCBI Taxonomy" id="35525"/>
    <lineage>
        <taxon>Eukaryota</taxon>
        <taxon>Metazoa</taxon>
        <taxon>Ecdysozoa</taxon>
        <taxon>Arthropoda</taxon>
        <taxon>Crustacea</taxon>
        <taxon>Branchiopoda</taxon>
        <taxon>Diplostraca</taxon>
        <taxon>Cladocera</taxon>
        <taxon>Anomopoda</taxon>
        <taxon>Daphniidae</taxon>
        <taxon>Daphnia</taxon>
    </lineage>
</organism>
<dbReference type="InterPro" id="IPR046338">
    <property type="entry name" value="GAIN_dom_sf"/>
</dbReference>
<dbReference type="Pfam" id="PF00002">
    <property type="entry name" value="7tm_2"/>
    <property type="match status" value="1"/>
</dbReference>